<dbReference type="PROSITE" id="PS50853">
    <property type="entry name" value="FN3"/>
    <property type="match status" value="2"/>
</dbReference>
<dbReference type="InterPro" id="IPR036116">
    <property type="entry name" value="FN3_sf"/>
</dbReference>
<dbReference type="InterPro" id="IPR013783">
    <property type="entry name" value="Ig-like_fold"/>
</dbReference>
<feature type="region of interest" description="Disordered" evidence="1">
    <location>
        <begin position="847"/>
        <end position="874"/>
    </location>
</feature>
<feature type="domain" description="Fibronectin type-III" evidence="2">
    <location>
        <begin position="360"/>
        <end position="451"/>
    </location>
</feature>
<dbReference type="EMBL" id="JAFBMS010000003">
    <property type="protein sequence ID" value="KAG9353860.1"/>
    <property type="molecule type" value="Genomic_DNA"/>
</dbReference>
<dbReference type="SMART" id="SM00060">
    <property type="entry name" value="FN3"/>
    <property type="match status" value="3"/>
</dbReference>
<evidence type="ECO:0000313" key="4">
    <source>
        <dbReference type="Proteomes" id="UP000824540"/>
    </source>
</evidence>
<feature type="domain" description="Fibronectin type-III" evidence="2">
    <location>
        <begin position="454"/>
        <end position="538"/>
    </location>
</feature>
<evidence type="ECO:0000259" key="2">
    <source>
        <dbReference type="PROSITE" id="PS50853"/>
    </source>
</evidence>
<dbReference type="SUPFAM" id="SSF49265">
    <property type="entry name" value="Fibronectin type III"/>
    <property type="match status" value="1"/>
</dbReference>
<feature type="compositionally biased region" description="Polar residues" evidence="1">
    <location>
        <begin position="864"/>
        <end position="874"/>
    </location>
</feature>
<dbReference type="Gene3D" id="2.60.40.10">
    <property type="entry name" value="Immunoglobulins"/>
    <property type="match status" value="2"/>
</dbReference>
<dbReference type="Gene3D" id="1.10.3350.20">
    <property type="entry name" value="Tmem141 protein family"/>
    <property type="match status" value="1"/>
</dbReference>
<keyword evidence="4" id="KW-1185">Reference proteome</keyword>
<reference evidence="3" key="1">
    <citation type="thesis" date="2021" institute="BYU ScholarsArchive" country="Provo, UT, USA">
        <title>Applications of and Algorithms for Genome Assembly and Genomic Analyses with an Emphasis on Marine Teleosts.</title>
        <authorList>
            <person name="Pickett B.D."/>
        </authorList>
    </citation>
    <scope>NUCLEOTIDE SEQUENCE</scope>
    <source>
        <strain evidence="3">HI-2016</strain>
    </source>
</reference>
<gene>
    <name evidence="3" type="ORF">JZ751_011984</name>
</gene>
<dbReference type="OrthoDB" id="10253954at2759"/>
<dbReference type="InterPro" id="IPR016024">
    <property type="entry name" value="ARM-type_fold"/>
</dbReference>
<dbReference type="Proteomes" id="UP000824540">
    <property type="component" value="Unassembled WGS sequence"/>
</dbReference>
<dbReference type="InterPro" id="IPR011989">
    <property type="entry name" value="ARM-like"/>
</dbReference>
<organism evidence="3 4">
    <name type="scientific">Albula glossodonta</name>
    <name type="common">roundjaw bonefish</name>
    <dbReference type="NCBI Taxonomy" id="121402"/>
    <lineage>
        <taxon>Eukaryota</taxon>
        <taxon>Metazoa</taxon>
        <taxon>Chordata</taxon>
        <taxon>Craniata</taxon>
        <taxon>Vertebrata</taxon>
        <taxon>Euteleostomi</taxon>
        <taxon>Actinopterygii</taxon>
        <taxon>Neopterygii</taxon>
        <taxon>Teleostei</taxon>
        <taxon>Albuliformes</taxon>
        <taxon>Albulidae</taxon>
        <taxon>Albula</taxon>
    </lineage>
</organism>
<dbReference type="InterPro" id="IPR003961">
    <property type="entry name" value="FN3_dom"/>
</dbReference>
<evidence type="ECO:0000256" key="1">
    <source>
        <dbReference type="SAM" id="MobiDB-lite"/>
    </source>
</evidence>
<dbReference type="Pfam" id="PF15110">
    <property type="entry name" value="TMEM141"/>
    <property type="match status" value="1"/>
</dbReference>
<accession>A0A8T2PR75</accession>
<comment type="caution">
    <text evidence="3">The sequence shown here is derived from an EMBL/GenBank/DDBJ whole genome shotgun (WGS) entry which is preliminary data.</text>
</comment>
<dbReference type="Pfam" id="PF00041">
    <property type="entry name" value="fn3"/>
    <property type="match status" value="1"/>
</dbReference>
<dbReference type="InterPro" id="IPR026788">
    <property type="entry name" value="Tmem141"/>
</dbReference>
<dbReference type="CDD" id="cd00063">
    <property type="entry name" value="FN3"/>
    <property type="match status" value="2"/>
</dbReference>
<sequence length="874" mass="95129">MHATGAMASLVGSSVGRDWLLRHEVVFSEVLSGLPTLLNQDRESTVNSAALIVARLSLCEAACRSLLHHPSAARTLRSLVQCLAHNHTDTAMNAAFAVGRLCGSEEGRSLLLTLEQQHELVRYSAKFCKTLSEFITKYATVSSLQALLCEGTWPGAGQTACFALSCLATEEDGHSLVLGSSAFPHLLDGLLRHLLEEEHDSGWFAALTVKVLVSRPRGVLRVREHSLLEERLQTLCLSCSIGQELQEEVSACLRKLQRLSKPLPPEISHLPSGSYLVSWEKCTPESGLEVTYSLMDKDKVLYRGTKCHLTLPTLDLQPGPGPGPLSLCVIHSTEGGDVSPCSEPTLLALESKGAELVPGPPKQLRVIGCTPTQIRLGWAAPAGGVKPKMYQLYRGETLLDTITDQGAVSCVRAVVGGLSPGKLYQFGVCAVGPGDVAGERSMVKAQTTECQDHAPTGLTLTVLGRHELLVSWSAPVLPLGRLFNYELRLNGRVAYLGTERAHTARRLAANTAYTCTVTAITSRGRCQSRPVTKRTARDEYMHTQRCLYSTSRQLSPQTPAPSCPVREVAEKVKRLQPHHGHLPKVHMSMQTGRESASNRDRHRRSSVPVQSATCESSQSACRSTEVAVGAVSGCDIKVLWKRTRECVEGGVGPKSAPHHPLLARRAGTKEDLLLRQPILTMPSPLDPRPPGAKASMGVLLHCSASGGPVREQSLPSLAHRVSGLMRSARPISHIWSELECPSLNWTGQKQDRVLEDRNKLMRQQRGLQQYAACQSHAFMKGTGSFILGTAGLFSIQSMLQRKLPYPLQWNLLLSIVTGSVCGYAVTRRETQKCSDLWMFLETGSYPDRTPNTVEPPAPTEPTGPKTTQYGDVMD</sequence>
<feature type="region of interest" description="Disordered" evidence="1">
    <location>
        <begin position="578"/>
        <end position="614"/>
    </location>
</feature>
<name>A0A8T2PR75_9TELE</name>
<proteinExistence type="predicted"/>
<dbReference type="Gene3D" id="1.25.10.10">
    <property type="entry name" value="Leucine-rich Repeat Variant"/>
    <property type="match status" value="1"/>
</dbReference>
<dbReference type="InterPro" id="IPR038259">
    <property type="entry name" value="Tmem141_sf"/>
</dbReference>
<dbReference type="PANTHER" id="PTHR47229">
    <property type="entry name" value="TRANSMEMBRANE PROTEIN 141"/>
    <property type="match status" value="1"/>
</dbReference>
<dbReference type="PANTHER" id="PTHR47229:SF1">
    <property type="entry name" value="TRANSMEMBRANE PROTEIN 141"/>
    <property type="match status" value="1"/>
</dbReference>
<protein>
    <recommendedName>
        <fullName evidence="2">Fibronectin type-III domain-containing protein</fullName>
    </recommendedName>
</protein>
<dbReference type="SUPFAM" id="SSF48371">
    <property type="entry name" value="ARM repeat"/>
    <property type="match status" value="1"/>
</dbReference>
<dbReference type="AlphaFoldDB" id="A0A8T2PR75"/>
<evidence type="ECO:0000313" key="3">
    <source>
        <dbReference type="EMBL" id="KAG9353860.1"/>
    </source>
</evidence>